<name>A0A839UM63_9GAMM</name>
<dbReference type="SUPFAM" id="SSF55729">
    <property type="entry name" value="Acyl-CoA N-acyltransferases (Nat)"/>
    <property type="match status" value="1"/>
</dbReference>
<sequence>MADIHWQCLRFDQLSIQSLYQLLQARSEVFVVEQACAYQDVDGKDFDALHLCAWRVDDKHTEPKTNDKTLLAYARLLAPNVSYPEASIGRVMTTSTGRKLKLGRKLMHKALEAMAQHYPNHPIKIGAQHYLLDFYASLGFTPVSEIYDEDGIDHIDMLYTPSNG</sequence>
<dbReference type="Pfam" id="PF13673">
    <property type="entry name" value="Acetyltransf_10"/>
    <property type="match status" value="1"/>
</dbReference>
<dbReference type="InterPro" id="IPR000182">
    <property type="entry name" value="GNAT_dom"/>
</dbReference>
<dbReference type="Gene3D" id="3.40.630.30">
    <property type="match status" value="1"/>
</dbReference>
<organism evidence="2 3">
    <name type="scientific">Simiduia aestuariiviva</name>
    <dbReference type="NCBI Taxonomy" id="1510459"/>
    <lineage>
        <taxon>Bacteria</taxon>
        <taxon>Pseudomonadati</taxon>
        <taxon>Pseudomonadota</taxon>
        <taxon>Gammaproteobacteria</taxon>
        <taxon>Cellvibrionales</taxon>
        <taxon>Cellvibrionaceae</taxon>
        <taxon>Simiduia</taxon>
    </lineage>
</organism>
<protein>
    <submittedName>
        <fullName evidence="2">ElaA protein</fullName>
    </submittedName>
</protein>
<dbReference type="AlphaFoldDB" id="A0A839UM63"/>
<comment type="caution">
    <text evidence="2">The sequence shown here is derived from an EMBL/GenBank/DDBJ whole genome shotgun (WGS) entry which is preliminary data.</text>
</comment>
<evidence type="ECO:0000259" key="1">
    <source>
        <dbReference type="Pfam" id="PF13673"/>
    </source>
</evidence>
<dbReference type="GO" id="GO:0016747">
    <property type="term" value="F:acyltransferase activity, transferring groups other than amino-acyl groups"/>
    <property type="evidence" value="ECO:0007669"/>
    <property type="project" value="InterPro"/>
</dbReference>
<proteinExistence type="predicted"/>
<feature type="domain" description="N-acetyltransferase" evidence="1">
    <location>
        <begin position="87"/>
        <end position="158"/>
    </location>
</feature>
<accession>A0A839UM63</accession>
<dbReference type="RefSeq" id="WP_183910449.1">
    <property type="nucleotide sequence ID" value="NZ_JACHXZ010000003.1"/>
</dbReference>
<dbReference type="InterPro" id="IPR016181">
    <property type="entry name" value="Acyl_CoA_acyltransferase"/>
</dbReference>
<gene>
    <name evidence="2" type="ORF">FHS30_002150</name>
</gene>
<keyword evidence="3" id="KW-1185">Reference proteome</keyword>
<evidence type="ECO:0000313" key="3">
    <source>
        <dbReference type="Proteomes" id="UP000559987"/>
    </source>
</evidence>
<evidence type="ECO:0000313" key="2">
    <source>
        <dbReference type="EMBL" id="MBB3168942.1"/>
    </source>
</evidence>
<dbReference type="EMBL" id="JACHXZ010000003">
    <property type="protein sequence ID" value="MBB3168942.1"/>
    <property type="molecule type" value="Genomic_DNA"/>
</dbReference>
<reference evidence="2 3" key="1">
    <citation type="submission" date="2020-08" db="EMBL/GenBank/DDBJ databases">
        <title>Genomic Encyclopedia of Type Strains, Phase III (KMG-III): the genomes of soil and plant-associated and newly described type strains.</title>
        <authorList>
            <person name="Whitman W."/>
        </authorList>
    </citation>
    <scope>NUCLEOTIDE SEQUENCE [LARGE SCALE GENOMIC DNA]</scope>
    <source>
        <strain evidence="2 3">CECT 8571</strain>
    </source>
</reference>
<dbReference type="Proteomes" id="UP000559987">
    <property type="component" value="Unassembled WGS sequence"/>
</dbReference>